<evidence type="ECO:0000256" key="3">
    <source>
        <dbReference type="ARBA" id="ARBA00022475"/>
    </source>
</evidence>
<dbReference type="Gene3D" id="1.20.1250.20">
    <property type="entry name" value="MFS general substrate transporter like domains"/>
    <property type="match status" value="1"/>
</dbReference>
<evidence type="ECO:0000256" key="1">
    <source>
        <dbReference type="ARBA" id="ARBA00004651"/>
    </source>
</evidence>
<dbReference type="RefSeq" id="WP_120191371.1">
    <property type="nucleotide sequence ID" value="NZ_RAPK01000006.1"/>
</dbReference>
<keyword evidence="4 7" id="KW-0812">Transmembrane</keyword>
<dbReference type="CDD" id="cd06173">
    <property type="entry name" value="MFS_MefA_like"/>
    <property type="match status" value="1"/>
</dbReference>
<feature type="domain" description="Major facilitator superfamily (MFS) profile" evidence="8">
    <location>
        <begin position="13"/>
        <end position="405"/>
    </location>
</feature>
<gene>
    <name evidence="9" type="ORF">ATL39_0157</name>
</gene>
<organism evidence="9 10">
    <name type="scientific">Sinobaca qinghaiensis</name>
    <dbReference type="NCBI Taxonomy" id="342944"/>
    <lineage>
        <taxon>Bacteria</taxon>
        <taxon>Bacillati</taxon>
        <taxon>Bacillota</taxon>
        <taxon>Bacilli</taxon>
        <taxon>Bacillales</taxon>
        <taxon>Sporolactobacillaceae</taxon>
        <taxon>Sinobaca</taxon>
    </lineage>
</organism>
<dbReference type="EMBL" id="RAPK01000006">
    <property type="protein sequence ID" value="RKD75947.1"/>
    <property type="molecule type" value="Genomic_DNA"/>
</dbReference>
<keyword evidence="2" id="KW-0813">Transport</keyword>
<comment type="subcellular location">
    <subcellularLocation>
        <location evidence="1">Cell membrane</location>
        <topology evidence="1">Multi-pass membrane protein</topology>
    </subcellularLocation>
</comment>
<keyword evidence="5 7" id="KW-1133">Transmembrane helix</keyword>
<dbReference type="Proteomes" id="UP000285120">
    <property type="component" value="Unassembled WGS sequence"/>
</dbReference>
<feature type="transmembrane region" description="Helical" evidence="7">
    <location>
        <begin position="78"/>
        <end position="99"/>
    </location>
</feature>
<accession>A0A419V7A2</accession>
<proteinExistence type="predicted"/>
<evidence type="ECO:0000256" key="7">
    <source>
        <dbReference type="SAM" id="Phobius"/>
    </source>
</evidence>
<keyword evidence="6 7" id="KW-0472">Membrane</keyword>
<evidence type="ECO:0000313" key="10">
    <source>
        <dbReference type="Proteomes" id="UP000285120"/>
    </source>
</evidence>
<comment type="caution">
    <text evidence="9">The sequence shown here is derived from an EMBL/GenBank/DDBJ whole genome shotgun (WGS) entry which is preliminary data.</text>
</comment>
<evidence type="ECO:0000256" key="6">
    <source>
        <dbReference type="ARBA" id="ARBA00023136"/>
    </source>
</evidence>
<feature type="transmembrane region" description="Helical" evidence="7">
    <location>
        <begin position="214"/>
        <end position="244"/>
    </location>
</feature>
<sequence length="405" mass="43948">MAGKNVPVTRNITFILLFTASIMAVTGFSMFLTTTTWYVITELDSASMLGLVLIVISVPRLIMMTYGGVVADNYKKTTIMFSTNLIQALLLLGITWLIWNDTMTIVLLLILAGLFGMLDAFFGPASTSMLPKIVERHQLQQANAYFQGVDQISFIAGPIIAGVIMETSSVTASYFSASILVALSALIIFPPFIKEGEVENTVKQSPFQNFKEGFAYVYGSSFLMLGLIILVTLNFFVFGTLHIAVPLLVDAYGGSPLNLSYMEVSLGVGMVTGTVILGNYMIAKKGRAILYGLIAALGFYLIFGVVQSLTMLTIILFFIGFSMAFVFIPFFTAAQEMTENRMTGRVMSLVFLAMNGFDPIAYAIVSILTTAGIPVQFILLGFGATGMIIAVSILVKAKAFQQIVP</sequence>
<dbReference type="GO" id="GO:0005886">
    <property type="term" value="C:plasma membrane"/>
    <property type="evidence" value="ECO:0007669"/>
    <property type="project" value="UniProtKB-SubCell"/>
</dbReference>
<keyword evidence="10" id="KW-1185">Reference proteome</keyword>
<reference evidence="9 10" key="1">
    <citation type="submission" date="2018-09" db="EMBL/GenBank/DDBJ databases">
        <title>Genomic Encyclopedia of Archaeal and Bacterial Type Strains, Phase II (KMG-II): from individual species to whole genera.</title>
        <authorList>
            <person name="Goeker M."/>
        </authorList>
    </citation>
    <scope>NUCLEOTIDE SEQUENCE [LARGE SCALE GENOMIC DNA]</scope>
    <source>
        <strain evidence="9 10">DSM 17008</strain>
    </source>
</reference>
<feature type="transmembrane region" description="Helical" evidence="7">
    <location>
        <begin position="289"/>
        <end position="306"/>
    </location>
</feature>
<dbReference type="PANTHER" id="PTHR43266">
    <property type="entry name" value="MACROLIDE-EFFLUX PROTEIN"/>
    <property type="match status" value="1"/>
</dbReference>
<dbReference type="AlphaFoldDB" id="A0A419V7A2"/>
<feature type="transmembrane region" description="Helical" evidence="7">
    <location>
        <begin position="312"/>
        <end position="334"/>
    </location>
</feature>
<feature type="transmembrane region" description="Helical" evidence="7">
    <location>
        <begin position="105"/>
        <end position="123"/>
    </location>
</feature>
<feature type="transmembrane region" description="Helical" evidence="7">
    <location>
        <begin position="171"/>
        <end position="193"/>
    </location>
</feature>
<dbReference type="OrthoDB" id="3613552at2"/>
<dbReference type="InterPro" id="IPR011701">
    <property type="entry name" value="MFS"/>
</dbReference>
<evidence type="ECO:0000256" key="4">
    <source>
        <dbReference type="ARBA" id="ARBA00022692"/>
    </source>
</evidence>
<feature type="transmembrane region" description="Helical" evidence="7">
    <location>
        <begin position="144"/>
        <end position="165"/>
    </location>
</feature>
<feature type="transmembrane region" description="Helical" evidence="7">
    <location>
        <begin position="346"/>
        <end position="369"/>
    </location>
</feature>
<feature type="transmembrane region" description="Helical" evidence="7">
    <location>
        <begin position="264"/>
        <end position="282"/>
    </location>
</feature>
<dbReference type="PANTHER" id="PTHR43266:SF9">
    <property type="entry name" value="PERMEASE, MAJOR FACILITATOR SUPERFAMILY-RELATED"/>
    <property type="match status" value="1"/>
</dbReference>
<feature type="transmembrane region" description="Helical" evidence="7">
    <location>
        <begin position="12"/>
        <end position="40"/>
    </location>
</feature>
<dbReference type="GO" id="GO:0022857">
    <property type="term" value="F:transmembrane transporter activity"/>
    <property type="evidence" value="ECO:0007669"/>
    <property type="project" value="InterPro"/>
</dbReference>
<dbReference type="InterPro" id="IPR036259">
    <property type="entry name" value="MFS_trans_sf"/>
</dbReference>
<evidence type="ECO:0000259" key="8">
    <source>
        <dbReference type="PROSITE" id="PS50850"/>
    </source>
</evidence>
<feature type="transmembrane region" description="Helical" evidence="7">
    <location>
        <begin position="375"/>
        <end position="395"/>
    </location>
</feature>
<dbReference type="PROSITE" id="PS50850">
    <property type="entry name" value="MFS"/>
    <property type="match status" value="1"/>
</dbReference>
<keyword evidence="3" id="KW-1003">Cell membrane</keyword>
<feature type="transmembrane region" description="Helical" evidence="7">
    <location>
        <begin position="46"/>
        <end position="66"/>
    </location>
</feature>
<evidence type="ECO:0000256" key="5">
    <source>
        <dbReference type="ARBA" id="ARBA00022989"/>
    </source>
</evidence>
<name>A0A419V7A2_9BACL</name>
<dbReference type="InterPro" id="IPR020846">
    <property type="entry name" value="MFS_dom"/>
</dbReference>
<evidence type="ECO:0000313" key="9">
    <source>
        <dbReference type="EMBL" id="RKD75947.1"/>
    </source>
</evidence>
<evidence type="ECO:0000256" key="2">
    <source>
        <dbReference type="ARBA" id="ARBA00022448"/>
    </source>
</evidence>
<dbReference type="SUPFAM" id="SSF103473">
    <property type="entry name" value="MFS general substrate transporter"/>
    <property type="match status" value="1"/>
</dbReference>
<dbReference type="Pfam" id="PF07690">
    <property type="entry name" value="MFS_1"/>
    <property type="match status" value="1"/>
</dbReference>
<protein>
    <submittedName>
        <fullName evidence="9">MFS transporter</fullName>
    </submittedName>
</protein>